<feature type="compositionally biased region" description="Polar residues" evidence="1">
    <location>
        <begin position="22"/>
        <end position="40"/>
    </location>
</feature>
<comment type="caution">
    <text evidence="3">The sequence shown here is derived from an EMBL/GenBank/DDBJ whole genome shotgun (WGS) entry which is preliminary data.</text>
</comment>
<dbReference type="AlphaFoldDB" id="A0ABD3ARA9"/>
<keyword evidence="4" id="KW-1185">Reference proteome</keyword>
<proteinExistence type="predicted"/>
<protein>
    <recommendedName>
        <fullName evidence="2">hAT-like transposase RNase-H fold domain-containing protein</fullName>
    </recommendedName>
</protein>
<dbReference type="PANTHER" id="PTHR23272">
    <property type="entry name" value="BED FINGER-RELATED"/>
    <property type="match status" value="1"/>
</dbReference>
<sequence length="382" mass="43685">MVAKEESFSLFESAKGTSLMYSGNFPSSRSIPSDLGTEQPSTKKGDKVDKAWVRGGRTRAQANREDLKKSPSAYQKFENAINQCKLKNRRKVAMDVPTRWNSTFLMLDSALPLKEAFGRLEQIDRNYKLNPSEDEWKVAYIVHDCLKKFYDATNHFSGNSFPTSNVFFPDICKLQLKLKEWENSDHDFIRNMAGPMKEKFEKYWDECCLVLAIAVVFDPRFKLALVEYNYNAIYGENAKKYVDRVHSAIVDLFVEYGGELNPSFGYACGSDVEESNFTGSNKESDDISDDMFSNFDKCCFLPFTTSSWLEGLKRNSPTSRKKGSNRGYLNKNKLNDENEEALLEVQQKLAGDPTLLVKIESNHTAQVERMKREAHQLVEDLN</sequence>
<dbReference type="Proteomes" id="UP001630127">
    <property type="component" value="Unassembled WGS sequence"/>
</dbReference>
<dbReference type="InterPro" id="IPR012337">
    <property type="entry name" value="RNaseH-like_sf"/>
</dbReference>
<evidence type="ECO:0000313" key="3">
    <source>
        <dbReference type="EMBL" id="KAL3533713.1"/>
    </source>
</evidence>
<evidence type="ECO:0000256" key="1">
    <source>
        <dbReference type="SAM" id="MobiDB-lite"/>
    </source>
</evidence>
<reference evidence="3 4" key="1">
    <citation type="submission" date="2024-11" db="EMBL/GenBank/DDBJ databases">
        <title>A near-complete genome assembly of Cinchona calisaya.</title>
        <authorList>
            <person name="Lian D.C."/>
            <person name="Zhao X.W."/>
            <person name="Wei L."/>
        </authorList>
    </citation>
    <scope>NUCLEOTIDE SEQUENCE [LARGE SCALE GENOMIC DNA]</scope>
    <source>
        <tissue evidence="3">Nenye</tissue>
    </source>
</reference>
<dbReference type="InterPro" id="IPR025525">
    <property type="entry name" value="hAT-like_transposase_RNase-H"/>
</dbReference>
<dbReference type="PANTHER" id="PTHR23272:SF184">
    <property type="entry name" value="OS03G0311250 PROTEIN"/>
    <property type="match status" value="1"/>
</dbReference>
<dbReference type="EMBL" id="JBJUIK010000003">
    <property type="protein sequence ID" value="KAL3533713.1"/>
    <property type="molecule type" value="Genomic_DNA"/>
</dbReference>
<dbReference type="SUPFAM" id="SSF53098">
    <property type="entry name" value="Ribonuclease H-like"/>
    <property type="match status" value="1"/>
</dbReference>
<feature type="domain" description="hAT-like transposase RNase-H fold" evidence="2">
    <location>
        <begin position="157"/>
        <end position="256"/>
    </location>
</feature>
<feature type="region of interest" description="Disordered" evidence="1">
    <location>
        <begin position="314"/>
        <end position="333"/>
    </location>
</feature>
<organism evidence="3 4">
    <name type="scientific">Cinchona calisaya</name>
    <dbReference type="NCBI Taxonomy" id="153742"/>
    <lineage>
        <taxon>Eukaryota</taxon>
        <taxon>Viridiplantae</taxon>
        <taxon>Streptophyta</taxon>
        <taxon>Embryophyta</taxon>
        <taxon>Tracheophyta</taxon>
        <taxon>Spermatophyta</taxon>
        <taxon>Magnoliopsida</taxon>
        <taxon>eudicotyledons</taxon>
        <taxon>Gunneridae</taxon>
        <taxon>Pentapetalae</taxon>
        <taxon>asterids</taxon>
        <taxon>lamiids</taxon>
        <taxon>Gentianales</taxon>
        <taxon>Rubiaceae</taxon>
        <taxon>Cinchonoideae</taxon>
        <taxon>Cinchoneae</taxon>
        <taxon>Cinchona</taxon>
    </lineage>
</organism>
<dbReference type="Pfam" id="PF14372">
    <property type="entry name" value="hAT-like_RNase-H"/>
    <property type="match status" value="1"/>
</dbReference>
<evidence type="ECO:0000259" key="2">
    <source>
        <dbReference type="Pfam" id="PF14372"/>
    </source>
</evidence>
<accession>A0ABD3ARA9</accession>
<gene>
    <name evidence="3" type="ORF">ACH5RR_007234</name>
</gene>
<name>A0ABD3ARA9_9GENT</name>
<evidence type="ECO:0000313" key="4">
    <source>
        <dbReference type="Proteomes" id="UP001630127"/>
    </source>
</evidence>
<feature type="region of interest" description="Disordered" evidence="1">
    <location>
        <begin position="22"/>
        <end position="46"/>
    </location>
</feature>